<feature type="transmembrane region" description="Helical" evidence="1">
    <location>
        <begin position="45"/>
        <end position="62"/>
    </location>
</feature>
<organism evidence="2 3">
    <name type="scientific">Trifolium medium</name>
    <dbReference type="NCBI Taxonomy" id="97028"/>
    <lineage>
        <taxon>Eukaryota</taxon>
        <taxon>Viridiplantae</taxon>
        <taxon>Streptophyta</taxon>
        <taxon>Embryophyta</taxon>
        <taxon>Tracheophyta</taxon>
        <taxon>Spermatophyta</taxon>
        <taxon>Magnoliopsida</taxon>
        <taxon>eudicotyledons</taxon>
        <taxon>Gunneridae</taxon>
        <taxon>Pentapetalae</taxon>
        <taxon>rosids</taxon>
        <taxon>fabids</taxon>
        <taxon>Fabales</taxon>
        <taxon>Fabaceae</taxon>
        <taxon>Papilionoideae</taxon>
        <taxon>50 kb inversion clade</taxon>
        <taxon>NPAAA clade</taxon>
        <taxon>Hologalegina</taxon>
        <taxon>IRL clade</taxon>
        <taxon>Trifolieae</taxon>
        <taxon>Trifolium</taxon>
    </lineage>
</organism>
<dbReference type="EMBL" id="LXQA010117831">
    <property type="protein sequence ID" value="MCI20039.1"/>
    <property type="molecule type" value="Genomic_DNA"/>
</dbReference>
<dbReference type="Proteomes" id="UP000265520">
    <property type="component" value="Unassembled WGS sequence"/>
</dbReference>
<comment type="caution">
    <text evidence="2">The sequence shown here is derived from an EMBL/GenBank/DDBJ whole genome shotgun (WGS) entry which is preliminary data.</text>
</comment>
<evidence type="ECO:0000313" key="3">
    <source>
        <dbReference type="Proteomes" id="UP000265520"/>
    </source>
</evidence>
<accession>A0A392Q870</accession>
<evidence type="ECO:0000256" key="1">
    <source>
        <dbReference type="SAM" id="Phobius"/>
    </source>
</evidence>
<protein>
    <submittedName>
        <fullName evidence="2">Uncharacterized protein</fullName>
    </submittedName>
</protein>
<evidence type="ECO:0000313" key="2">
    <source>
        <dbReference type="EMBL" id="MCI20039.1"/>
    </source>
</evidence>
<keyword evidence="1" id="KW-0812">Transmembrane</keyword>
<sequence>MCMMSLDLLCWCGYGWWFLLVASSVLVDLDCLARNGPLTCCLSESLAYGFVIMLAIGAIATLKGLEVFLYCRFAPLADVGLYGSKESLCLMLFSIGSCWFLDQLHVDD</sequence>
<reference evidence="2 3" key="1">
    <citation type="journal article" date="2018" name="Front. Plant Sci.">
        <title>Red Clover (Trifolium pratense) and Zigzag Clover (T. medium) - A Picture of Genomic Similarities and Differences.</title>
        <authorList>
            <person name="Dluhosova J."/>
            <person name="Istvanek J."/>
            <person name="Nedelnik J."/>
            <person name="Repkova J."/>
        </authorList>
    </citation>
    <scope>NUCLEOTIDE SEQUENCE [LARGE SCALE GENOMIC DNA]</scope>
    <source>
        <strain evidence="3">cv. 10/8</strain>
        <tissue evidence="2">Leaf</tissue>
    </source>
</reference>
<dbReference type="AlphaFoldDB" id="A0A392Q870"/>
<proteinExistence type="predicted"/>
<keyword evidence="1" id="KW-1133">Transmembrane helix</keyword>
<name>A0A392Q870_9FABA</name>
<keyword evidence="3" id="KW-1185">Reference proteome</keyword>
<keyword evidence="1" id="KW-0472">Membrane</keyword>